<dbReference type="SUPFAM" id="SSF56672">
    <property type="entry name" value="DNA/RNA polymerases"/>
    <property type="match status" value="1"/>
</dbReference>
<keyword evidence="2" id="KW-1185">Reference proteome</keyword>
<dbReference type="Proteomes" id="UP001234989">
    <property type="component" value="Chromosome 10"/>
</dbReference>
<evidence type="ECO:0008006" key="3">
    <source>
        <dbReference type="Google" id="ProtNLM"/>
    </source>
</evidence>
<dbReference type="InterPro" id="IPR043502">
    <property type="entry name" value="DNA/RNA_pol_sf"/>
</dbReference>
<name>A0AAF0URT3_SOLVR</name>
<accession>A0AAF0URT3</accession>
<reference evidence="1" key="1">
    <citation type="submission" date="2023-08" db="EMBL/GenBank/DDBJ databases">
        <title>A de novo genome assembly of Solanum verrucosum Schlechtendal, a Mexican diploid species geographically isolated from the other diploid A-genome species in potato relatives.</title>
        <authorList>
            <person name="Hosaka K."/>
        </authorList>
    </citation>
    <scope>NUCLEOTIDE SEQUENCE</scope>
    <source>
        <tissue evidence="1">Young leaves</tissue>
    </source>
</reference>
<dbReference type="EMBL" id="CP133621">
    <property type="protein sequence ID" value="WMV51788.1"/>
    <property type="molecule type" value="Genomic_DNA"/>
</dbReference>
<dbReference type="PANTHER" id="PTHR11439">
    <property type="entry name" value="GAG-POL-RELATED RETROTRANSPOSON"/>
    <property type="match status" value="1"/>
</dbReference>
<organism evidence="1 2">
    <name type="scientific">Solanum verrucosum</name>
    <dbReference type="NCBI Taxonomy" id="315347"/>
    <lineage>
        <taxon>Eukaryota</taxon>
        <taxon>Viridiplantae</taxon>
        <taxon>Streptophyta</taxon>
        <taxon>Embryophyta</taxon>
        <taxon>Tracheophyta</taxon>
        <taxon>Spermatophyta</taxon>
        <taxon>Magnoliopsida</taxon>
        <taxon>eudicotyledons</taxon>
        <taxon>Gunneridae</taxon>
        <taxon>Pentapetalae</taxon>
        <taxon>asterids</taxon>
        <taxon>lamiids</taxon>
        <taxon>Solanales</taxon>
        <taxon>Solanaceae</taxon>
        <taxon>Solanoideae</taxon>
        <taxon>Solaneae</taxon>
        <taxon>Solanum</taxon>
    </lineage>
</organism>
<proteinExistence type="predicted"/>
<sequence>MELLSEYDCSHHLPVASSPFDPTVKLSSTLGEPLLDATSYKRLIGKLNYLTHSRPDICFAKSKKQLSVSLSLAEAEYRSMRWVVGELTWLNRLLLDLGYPPELPIPVHSDSQSAIHIARNPIFHERTKHVELDCHFVRQQFPVGLISLSYVPASSQLADLFTKALIGPSHHTILPKLGLSALPSNLVGGGC</sequence>
<protein>
    <recommendedName>
        <fullName evidence="3">Retrovirus-related Pol polyprotein from transposon RE1</fullName>
    </recommendedName>
</protein>
<gene>
    <name evidence="1" type="ORF">MTR67_045173</name>
</gene>
<evidence type="ECO:0000313" key="2">
    <source>
        <dbReference type="Proteomes" id="UP001234989"/>
    </source>
</evidence>
<dbReference type="AlphaFoldDB" id="A0AAF0URT3"/>
<dbReference type="CDD" id="cd09272">
    <property type="entry name" value="RNase_HI_RT_Ty1"/>
    <property type="match status" value="1"/>
</dbReference>
<evidence type="ECO:0000313" key="1">
    <source>
        <dbReference type="EMBL" id="WMV51788.1"/>
    </source>
</evidence>
<dbReference type="PANTHER" id="PTHR11439:SF498">
    <property type="entry name" value="DNAK FAMILY PROTEIN"/>
    <property type="match status" value="1"/>
</dbReference>